<organism evidence="2 3">
    <name type="scientific">Megamonas funiformis YIT 11815</name>
    <dbReference type="NCBI Taxonomy" id="742816"/>
    <lineage>
        <taxon>Bacteria</taxon>
        <taxon>Bacillati</taxon>
        <taxon>Bacillota</taxon>
        <taxon>Negativicutes</taxon>
        <taxon>Selenomonadales</taxon>
        <taxon>Selenomonadaceae</taxon>
        <taxon>Megamonas</taxon>
    </lineage>
</organism>
<proteinExistence type="predicted"/>
<sequence>MSSLTIAVAGIVTVIAVSFYATLL</sequence>
<comment type="caution">
    <text evidence="2">The sequence shown here is derived from an EMBL/GenBank/DDBJ whole genome shotgun (WGS) entry which is preliminary data.</text>
</comment>
<feature type="transmembrane region" description="Helical" evidence="1">
    <location>
        <begin position="6"/>
        <end position="23"/>
    </location>
</feature>
<name>A0ABN0EL72_9FIRM</name>
<reference evidence="2 3" key="1">
    <citation type="submission" date="2012-01" db="EMBL/GenBank/DDBJ databases">
        <title>The Genome Sequence of Megamonas funiformis YIT 11815.</title>
        <authorList>
            <consortium name="The Broad Institute Genome Sequencing Platform"/>
            <person name="Earl A."/>
            <person name="Ward D."/>
            <person name="Feldgarden M."/>
            <person name="Gevers D."/>
            <person name="Morotomi M."/>
            <person name="Young S.K."/>
            <person name="Zeng Q."/>
            <person name="Gargeya S."/>
            <person name="Fitzgerald M."/>
            <person name="Haas B."/>
            <person name="Abouelleil A."/>
            <person name="Alvarado L."/>
            <person name="Arachchi H.M."/>
            <person name="Berlin A."/>
            <person name="Chapman S.B."/>
            <person name="Gearin G."/>
            <person name="Goldberg J."/>
            <person name="Griggs A."/>
            <person name="Gujja S."/>
            <person name="Hansen M."/>
            <person name="Heiman D."/>
            <person name="Howarth C."/>
            <person name="Larimer J."/>
            <person name="Lui A."/>
            <person name="MacDonald P.J.P."/>
            <person name="McCowen C."/>
            <person name="Montmayeur A."/>
            <person name="Murphy C."/>
            <person name="Neiman D."/>
            <person name="Pearson M."/>
            <person name="Priest M."/>
            <person name="Roberts A."/>
            <person name="Saif S."/>
            <person name="Shea T."/>
            <person name="Sisk P."/>
            <person name="Stolte C."/>
            <person name="Sykes S."/>
            <person name="Wortman J."/>
            <person name="Nusbaum C."/>
            <person name="Birren B."/>
        </authorList>
    </citation>
    <scope>NUCLEOTIDE SEQUENCE [LARGE SCALE GENOMIC DNA]</scope>
    <source>
        <strain evidence="2 3">YIT 11815</strain>
    </source>
</reference>
<keyword evidence="1" id="KW-0472">Membrane</keyword>
<keyword evidence="3" id="KW-1185">Reference proteome</keyword>
<evidence type="ECO:0000256" key="1">
    <source>
        <dbReference type="SAM" id="Phobius"/>
    </source>
</evidence>
<keyword evidence="1" id="KW-1133">Transmembrane helix</keyword>
<protein>
    <submittedName>
        <fullName evidence="2">Uncharacterized protein</fullName>
    </submittedName>
</protein>
<accession>A0ABN0EL72</accession>
<gene>
    <name evidence="2" type="ORF">HMPREF9454_00255</name>
</gene>
<dbReference type="EMBL" id="ADMB01000011">
    <property type="protein sequence ID" value="EHR39010.1"/>
    <property type="molecule type" value="Genomic_DNA"/>
</dbReference>
<keyword evidence="1" id="KW-0812">Transmembrane</keyword>
<dbReference type="Proteomes" id="UP000005963">
    <property type="component" value="Unassembled WGS sequence"/>
</dbReference>
<evidence type="ECO:0000313" key="2">
    <source>
        <dbReference type="EMBL" id="EHR39010.1"/>
    </source>
</evidence>
<evidence type="ECO:0000313" key="3">
    <source>
        <dbReference type="Proteomes" id="UP000005963"/>
    </source>
</evidence>